<gene>
    <name evidence="2" type="ORF">PVAP13_6NG036915</name>
</gene>
<evidence type="ECO:0000313" key="2">
    <source>
        <dbReference type="EMBL" id="KAG2576639.1"/>
    </source>
</evidence>
<sequence>MICNPSHANQAGLAAHQLHCAIACYQETPSNTRRQHRPRQCTTITSVHATPTTTMANTAARTIHHPLLFVVVLISLLATLAADGVGVDGGRRCPTVPSMTAERACTAVSGTCRMRGLCLRTLRAGAGAAA</sequence>
<dbReference type="AlphaFoldDB" id="A0A8T0QUF6"/>
<keyword evidence="1" id="KW-0472">Membrane</keyword>
<keyword evidence="1" id="KW-0812">Transmembrane</keyword>
<keyword evidence="3" id="KW-1185">Reference proteome</keyword>
<proteinExistence type="predicted"/>
<name>A0A8T0QUF6_PANVG</name>
<dbReference type="Proteomes" id="UP000823388">
    <property type="component" value="Chromosome 6N"/>
</dbReference>
<evidence type="ECO:0000256" key="1">
    <source>
        <dbReference type="SAM" id="Phobius"/>
    </source>
</evidence>
<evidence type="ECO:0000313" key="3">
    <source>
        <dbReference type="Proteomes" id="UP000823388"/>
    </source>
</evidence>
<protein>
    <submittedName>
        <fullName evidence="2">Uncharacterized protein</fullName>
    </submittedName>
</protein>
<dbReference type="EMBL" id="CM029048">
    <property type="protein sequence ID" value="KAG2576639.1"/>
    <property type="molecule type" value="Genomic_DNA"/>
</dbReference>
<comment type="caution">
    <text evidence="2">The sequence shown here is derived from an EMBL/GenBank/DDBJ whole genome shotgun (WGS) entry which is preliminary data.</text>
</comment>
<organism evidence="2 3">
    <name type="scientific">Panicum virgatum</name>
    <name type="common">Blackwell switchgrass</name>
    <dbReference type="NCBI Taxonomy" id="38727"/>
    <lineage>
        <taxon>Eukaryota</taxon>
        <taxon>Viridiplantae</taxon>
        <taxon>Streptophyta</taxon>
        <taxon>Embryophyta</taxon>
        <taxon>Tracheophyta</taxon>
        <taxon>Spermatophyta</taxon>
        <taxon>Magnoliopsida</taxon>
        <taxon>Liliopsida</taxon>
        <taxon>Poales</taxon>
        <taxon>Poaceae</taxon>
        <taxon>PACMAD clade</taxon>
        <taxon>Panicoideae</taxon>
        <taxon>Panicodae</taxon>
        <taxon>Paniceae</taxon>
        <taxon>Panicinae</taxon>
        <taxon>Panicum</taxon>
        <taxon>Panicum sect. Hiantes</taxon>
    </lineage>
</organism>
<reference evidence="2" key="1">
    <citation type="submission" date="2020-05" db="EMBL/GenBank/DDBJ databases">
        <title>WGS assembly of Panicum virgatum.</title>
        <authorList>
            <person name="Lovell J.T."/>
            <person name="Jenkins J."/>
            <person name="Shu S."/>
            <person name="Juenger T.E."/>
            <person name="Schmutz J."/>
        </authorList>
    </citation>
    <scope>NUCLEOTIDE SEQUENCE</scope>
    <source>
        <strain evidence="2">AP13</strain>
    </source>
</reference>
<accession>A0A8T0QUF6</accession>
<feature type="transmembrane region" description="Helical" evidence="1">
    <location>
        <begin position="63"/>
        <end position="82"/>
    </location>
</feature>
<keyword evidence="1" id="KW-1133">Transmembrane helix</keyword>